<feature type="compositionally biased region" description="Basic residues" evidence="1">
    <location>
        <begin position="1"/>
        <end position="22"/>
    </location>
</feature>
<dbReference type="EMBL" id="CADCTU010000280">
    <property type="protein sequence ID" value="CAA9307014.1"/>
    <property type="molecule type" value="Genomic_DNA"/>
</dbReference>
<feature type="non-terminal residue" evidence="2">
    <location>
        <position position="1"/>
    </location>
</feature>
<name>A0A6J4KIC2_9BACT</name>
<accession>A0A6J4KIC2</accession>
<evidence type="ECO:0000313" key="2">
    <source>
        <dbReference type="EMBL" id="CAA9307014.1"/>
    </source>
</evidence>
<proteinExistence type="predicted"/>
<feature type="region of interest" description="Disordered" evidence="1">
    <location>
        <begin position="1"/>
        <end position="48"/>
    </location>
</feature>
<organism evidence="2">
    <name type="scientific">uncultured Gemmatimonadaceae bacterium</name>
    <dbReference type="NCBI Taxonomy" id="246130"/>
    <lineage>
        <taxon>Bacteria</taxon>
        <taxon>Pseudomonadati</taxon>
        <taxon>Gemmatimonadota</taxon>
        <taxon>Gemmatimonadia</taxon>
        <taxon>Gemmatimonadales</taxon>
        <taxon>Gemmatimonadaceae</taxon>
        <taxon>environmental samples</taxon>
    </lineage>
</organism>
<reference evidence="2" key="1">
    <citation type="submission" date="2020-02" db="EMBL/GenBank/DDBJ databases">
        <authorList>
            <person name="Meier V. D."/>
        </authorList>
    </citation>
    <scope>NUCLEOTIDE SEQUENCE</scope>
    <source>
        <strain evidence="2">AVDCRST_MAG11</strain>
    </source>
</reference>
<feature type="non-terminal residue" evidence="2">
    <location>
        <position position="48"/>
    </location>
</feature>
<dbReference type="AlphaFoldDB" id="A0A6J4KIC2"/>
<protein>
    <submittedName>
        <fullName evidence="2">Uncharacterized protein</fullName>
    </submittedName>
</protein>
<evidence type="ECO:0000256" key="1">
    <source>
        <dbReference type="SAM" id="MobiDB-lite"/>
    </source>
</evidence>
<gene>
    <name evidence="2" type="ORF">AVDCRST_MAG11-1217</name>
</gene>
<feature type="compositionally biased region" description="Basic residues" evidence="1">
    <location>
        <begin position="32"/>
        <end position="48"/>
    </location>
</feature>
<sequence length="48" mass="5391">GLRPPRRHAARRGRAPPRRRAAPRAAPDARGVGRRARAARRPRRPRPG</sequence>